<dbReference type="AlphaFoldDB" id="A0A0C1WA86"/>
<dbReference type="Proteomes" id="UP000031586">
    <property type="component" value="Unassembled WGS sequence"/>
</dbReference>
<dbReference type="PATRIC" id="fig|1229493.5.peg.1055"/>
<gene>
    <name evidence="2" type="ORF">H735_09845</name>
</gene>
<protein>
    <submittedName>
        <fullName evidence="2">Uncharacterized protein</fullName>
    </submittedName>
</protein>
<evidence type="ECO:0000313" key="3">
    <source>
        <dbReference type="Proteomes" id="UP000031586"/>
    </source>
</evidence>
<dbReference type="RefSeq" id="WP_020194410.1">
    <property type="nucleotide sequence ID" value="NZ_BAOH01000005.1"/>
</dbReference>
<keyword evidence="1" id="KW-0472">Membrane</keyword>
<sequence length="103" mass="10895">MNFTQTAKLYAPVVATVVGIVSTLLTHNVFTLFGCIAVGLVISGICALNSIAESTPIKLQKVSLADSTTSSKPKRKETTMYVVNPNTANCFTGMNIGGHTNFL</sequence>
<dbReference type="EMBL" id="JPRD01000015">
    <property type="protein sequence ID" value="KIF53222.1"/>
    <property type="molecule type" value="Genomic_DNA"/>
</dbReference>
<reference evidence="2 3" key="1">
    <citation type="submission" date="2014-07" db="EMBL/GenBank/DDBJ databases">
        <title>Unique and conserved regions in Vibrio harveyi and related species in comparison with the shrimp pathogen Vibrio harveyi CAIM 1792.</title>
        <authorList>
            <person name="Espinoza-Valles I."/>
            <person name="Vora G."/>
            <person name="Leekitcharoenphon P."/>
            <person name="Ussery D."/>
            <person name="Hoj L."/>
            <person name="Gomez-Gil B."/>
        </authorList>
    </citation>
    <scope>NUCLEOTIDE SEQUENCE [LARGE SCALE GENOMIC DNA]</scope>
    <source>
        <strain evidence="3">CAIM 1854 / LMG 25443</strain>
    </source>
</reference>
<feature type="transmembrane region" description="Helical" evidence="1">
    <location>
        <begin position="31"/>
        <end position="51"/>
    </location>
</feature>
<evidence type="ECO:0000313" key="2">
    <source>
        <dbReference type="EMBL" id="KIF53222.1"/>
    </source>
</evidence>
<comment type="caution">
    <text evidence="2">The sequence shown here is derived from an EMBL/GenBank/DDBJ whole genome shotgun (WGS) entry which is preliminary data.</text>
</comment>
<keyword evidence="1" id="KW-0812">Transmembrane</keyword>
<organism evidence="2 3">
    <name type="scientific">Vibrio owensii CAIM 1854 = LMG 25443</name>
    <dbReference type="NCBI Taxonomy" id="1229493"/>
    <lineage>
        <taxon>Bacteria</taxon>
        <taxon>Pseudomonadati</taxon>
        <taxon>Pseudomonadota</taxon>
        <taxon>Gammaproteobacteria</taxon>
        <taxon>Vibrionales</taxon>
        <taxon>Vibrionaceae</taxon>
        <taxon>Vibrio</taxon>
    </lineage>
</organism>
<keyword evidence="1" id="KW-1133">Transmembrane helix</keyword>
<name>A0A0C1WA86_9VIBR</name>
<feature type="transmembrane region" description="Helical" evidence="1">
    <location>
        <begin position="7"/>
        <end position="25"/>
    </location>
</feature>
<accession>A0A0C1WA86</accession>
<evidence type="ECO:0000256" key="1">
    <source>
        <dbReference type="SAM" id="Phobius"/>
    </source>
</evidence>
<proteinExistence type="predicted"/>